<keyword evidence="2" id="KW-1185">Reference proteome</keyword>
<accession>W9B058</accession>
<evidence type="ECO:0008006" key="3">
    <source>
        <dbReference type="Google" id="ProtNLM"/>
    </source>
</evidence>
<evidence type="ECO:0000313" key="1">
    <source>
        <dbReference type="EMBL" id="CDO11469.1"/>
    </source>
</evidence>
<dbReference type="eggNOG" id="ENOG5031Q7J">
    <property type="taxonomic scope" value="Bacteria"/>
</dbReference>
<sequence length="78" mass="8275">MDDSPAAPAEYAIGDRVRIRPGTEDEVGGVVVEDFGDHAGYSVDIGDEHIVDAGRRWAITTDAGTLEFHDSSDLAAES</sequence>
<reference evidence="1" key="1">
    <citation type="submission" date="2014-03" db="EMBL/GenBank/DDBJ databases">
        <title>Draft Genome Sequence of Mycobacterium cosmeticum DSM 44829.</title>
        <authorList>
            <person name="Croce O."/>
            <person name="Robert C."/>
            <person name="Raoult D."/>
            <person name="Drancourt M."/>
        </authorList>
    </citation>
    <scope>NUCLEOTIDE SEQUENCE [LARGE SCALE GENOMIC DNA]</scope>
    <source>
        <strain evidence="1">DSM 44829</strain>
    </source>
</reference>
<gene>
    <name evidence="1" type="ORF">BN977_06311</name>
</gene>
<proteinExistence type="predicted"/>
<protein>
    <recommendedName>
        <fullName evidence="3">Oxidoreductase, FAD-linked</fullName>
    </recommendedName>
</protein>
<reference evidence="1" key="2">
    <citation type="submission" date="2014-03" db="EMBL/GenBank/DDBJ databases">
        <authorList>
            <person name="Urmite Genomes"/>
        </authorList>
    </citation>
    <scope>NUCLEOTIDE SEQUENCE</scope>
    <source>
        <strain evidence="1">DSM 44829</strain>
    </source>
</reference>
<dbReference type="AlphaFoldDB" id="W9B058"/>
<dbReference type="EMBL" id="CCBB010000003">
    <property type="protein sequence ID" value="CDO11469.1"/>
    <property type="molecule type" value="Genomic_DNA"/>
</dbReference>
<name>W9B058_MYCCO</name>
<dbReference type="Proteomes" id="UP000028870">
    <property type="component" value="Unassembled WGS sequence"/>
</dbReference>
<organism evidence="1 2">
    <name type="scientific">Mycolicibacterium cosmeticum</name>
    <dbReference type="NCBI Taxonomy" id="258533"/>
    <lineage>
        <taxon>Bacteria</taxon>
        <taxon>Bacillati</taxon>
        <taxon>Actinomycetota</taxon>
        <taxon>Actinomycetes</taxon>
        <taxon>Mycobacteriales</taxon>
        <taxon>Mycobacteriaceae</taxon>
        <taxon>Mycolicibacterium</taxon>
    </lineage>
</organism>
<comment type="caution">
    <text evidence="1">The sequence shown here is derived from an EMBL/GenBank/DDBJ whole genome shotgun (WGS) entry which is preliminary data.</text>
</comment>
<evidence type="ECO:0000313" key="2">
    <source>
        <dbReference type="Proteomes" id="UP000028870"/>
    </source>
</evidence>